<keyword evidence="2" id="KW-1185">Reference proteome</keyword>
<evidence type="ECO:0000313" key="1">
    <source>
        <dbReference type="EMBL" id="TCO69317.1"/>
    </source>
</evidence>
<dbReference type="Proteomes" id="UP000295142">
    <property type="component" value="Unassembled WGS sequence"/>
</dbReference>
<dbReference type="EMBL" id="SLWW01000016">
    <property type="protein sequence ID" value="TCO69317.1"/>
    <property type="molecule type" value="Genomic_DNA"/>
</dbReference>
<dbReference type="RefSeq" id="WP_132546437.1">
    <property type="nucleotide sequence ID" value="NZ_SLWW01000016.1"/>
</dbReference>
<gene>
    <name evidence="1" type="ORF">EV655_11646</name>
</gene>
<accession>A0A4R2KB97</accession>
<organism evidence="1 2">
    <name type="scientific">Rhodovulum euryhalinum</name>
    <dbReference type="NCBI Taxonomy" id="35805"/>
    <lineage>
        <taxon>Bacteria</taxon>
        <taxon>Pseudomonadati</taxon>
        <taxon>Pseudomonadota</taxon>
        <taxon>Alphaproteobacteria</taxon>
        <taxon>Rhodobacterales</taxon>
        <taxon>Paracoccaceae</taxon>
        <taxon>Rhodovulum</taxon>
    </lineage>
</organism>
<dbReference type="AlphaFoldDB" id="A0A4R2KB97"/>
<reference evidence="1 2" key="1">
    <citation type="submission" date="2019-03" db="EMBL/GenBank/DDBJ databases">
        <title>Genomic Encyclopedia of Type Strains, Phase IV (KMG-IV): sequencing the most valuable type-strain genomes for metagenomic binning, comparative biology and taxonomic classification.</title>
        <authorList>
            <person name="Goeker M."/>
        </authorList>
    </citation>
    <scope>NUCLEOTIDE SEQUENCE [LARGE SCALE GENOMIC DNA]</scope>
    <source>
        <strain evidence="1 2">DSM 4868</strain>
    </source>
</reference>
<proteinExistence type="predicted"/>
<sequence length="483" mass="54208">MSDRPFDPHWTTDSPDLAAFLDRICKDMTSREVRPRRRRDTAQASFEAAIKAIVLDLYRAHESDPALEVGIASGTTTLQDWANSRYGPSFLTARTFQDAMAGLEKAGLIVRTRTFWHDPAGKKSRTSRYQASPSLLAGLHEAGASVAALRRHRNAEGIRLKDADKKLVEYGDVQFANEARDRLRVINDMLESHWADLALTDDQISQAKDGLRGERDDEASQPFDFAARTVYRVFNNDDWEQGGRFYGAWWISIPSKFRPYILIDGKRTVEVDYSGLHAAMLYAQERFPIPDDPYQRCVTKPGNKAERKLVKLTFNALLNADSVNKIGEIDDYSPEITGRAWNDFKRFVVASFPEFKHYFASGVGLRLQRKDSDLAEAVMMHFAAMGYACLPVHDSFIVHHGMQDILTDVMTATFSDMFGVAGATDFDLGLGEAPEVTGKAVGVDIAALLYPKGHEGRLQAFRALQETEQPERPPYMCGDHIND</sequence>
<dbReference type="OrthoDB" id="7059994at2"/>
<evidence type="ECO:0000313" key="2">
    <source>
        <dbReference type="Proteomes" id="UP000295142"/>
    </source>
</evidence>
<name>A0A4R2KB97_9RHOB</name>
<protein>
    <submittedName>
        <fullName evidence="1">Uncharacterized protein</fullName>
    </submittedName>
</protein>
<comment type="caution">
    <text evidence="1">The sequence shown here is derived from an EMBL/GenBank/DDBJ whole genome shotgun (WGS) entry which is preliminary data.</text>
</comment>